<dbReference type="PROSITE" id="PS50048">
    <property type="entry name" value="ZN2_CY6_FUNGAL_2"/>
    <property type="match status" value="1"/>
</dbReference>
<keyword evidence="4" id="KW-0539">Nucleus</keyword>
<gene>
    <name evidence="7" type="ORF">SI65_04751</name>
</gene>
<dbReference type="OrthoDB" id="3546279at2759"/>
<dbReference type="GO" id="GO:0000981">
    <property type="term" value="F:DNA-binding transcription factor activity, RNA polymerase II-specific"/>
    <property type="evidence" value="ECO:0007669"/>
    <property type="project" value="InterPro"/>
</dbReference>
<feature type="domain" description="Zn(2)-C6 fungal-type" evidence="6">
    <location>
        <begin position="34"/>
        <end position="64"/>
    </location>
</feature>
<dbReference type="Proteomes" id="UP000094569">
    <property type="component" value="Unassembled WGS sequence"/>
</dbReference>
<evidence type="ECO:0000256" key="3">
    <source>
        <dbReference type="ARBA" id="ARBA00023163"/>
    </source>
</evidence>
<keyword evidence="1" id="KW-0805">Transcription regulation</keyword>
<dbReference type="InterPro" id="IPR001138">
    <property type="entry name" value="Zn2Cys6_DnaBD"/>
</dbReference>
<dbReference type="VEuPathDB" id="FungiDB:SI65_04751"/>
<dbReference type="EMBL" id="JXNT01000004">
    <property type="protein sequence ID" value="ODM19765.1"/>
    <property type="molecule type" value="Genomic_DNA"/>
</dbReference>
<dbReference type="Pfam" id="PF11951">
    <property type="entry name" value="Fungal_trans_2"/>
    <property type="match status" value="1"/>
</dbReference>
<dbReference type="InterPro" id="IPR052400">
    <property type="entry name" value="Zn2-C6_fungal_TF"/>
</dbReference>
<comment type="caution">
    <text evidence="7">The sequence shown here is derived from an EMBL/GenBank/DDBJ whole genome shotgun (WGS) entry which is preliminary data.</text>
</comment>
<dbReference type="Pfam" id="PF00172">
    <property type="entry name" value="Zn_clus"/>
    <property type="match status" value="1"/>
</dbReference>
<dbReference type="SUPFAM" id="SSF57701">
    <property type="entry name" value="Zn2/Cys6 DNA-binding domain"/>
    <property type="match status" value="1"/>
</dbReference>
<evidence type="ECO:0000256" key="4">
    <source>
        <dbReference type="ARBA" id="ARBA00023242"/>
    </source>
</evidence>
<dbReference type="PANTHER" id="PTHR47657">
    <property type="entry name" value="STEROL REGULATORY ELEMENT-BINDING PROTEIN ECM22"/>
    <property type="match status" value="1"/>
</dbReference>
<evidence type="ECO:0000256" key="2">
    <source>
        <dbReference type="ARBA" id="ARBA00023125"/>
    </source>
</evidence>
<feature type="compositionally biased region" description="Basic and acidic residues" evidence="5">
    <location>
        <begin position="77"/>
        <end position="86"/>
    </location>
</feature>
<keyword evidence="3" id="KW-0804">Transcription</keyword>
<dbReference type="GO" id="GO:0008270">
    <property type="term" value="F:zinc ion binding"/>
    <property type="evidence" value="ECO:0007669"/>
    <property type="project" value="InterPro"/>
</dbReference>
<protein>
    <recommendedName>
        <fullName evidence="6">Zn(2)-C6 fungal-type domain-containing protein</fullName>
    </recommendedName>
</protein>
<organism evidence="7 8">
    <name type="scientific">Aspergillus cristatus</name>
    <name type="common">Chinese Fuzhuan brick tea-fermentation fungus</name>
    <name type="synonym">Eurotium cristatum</name>
    <dbReference type="NCBI Taxonomy" id="573508"/>
    <lineage>
        <taxon>Eukaryota</taxon>
        <taxon>Fungi</taxon>
        <taxon>Dikarya</taxon>
        <taxon>Ascomycota</taxon>
        <taxon>Pezizomycotina</taxon>
        <taxon>Eurotiomycetes</taxon>
        <taxon>Eurotiomycetidae</taxon>
        <taxon>Eurotiales</taxon>
        <taxon>Aspergillaceae</taxon>
        <taxon>Aspergillus</taxon>
        <taxon>Aspergillus subgen. Aspergillus</taxon>
    </lineage>
</organism>
<name>A0A1E3BFK4_ASPCR</name>
<evidence type="ECO:0000256" key="1">
    <source>
        <dbReference type="ARBA" id="ARBA00023015"/>
    </source>
</evidence>
<accession>A0A1E3BFK4</accession>
<sequence length="302" mass="33840">MNKIMVDSVFFDTAADKQRAHKRHRARHTKSRNGCYPCKFRRVKCDEVQPVCGACSFRSEPCSFPREQIPRKNLSRSRGEEAESDGKSPSPGALSHDSSGRSGGKSEQQVALLGMMQPLAMNEALPAPISNQSHERALEMHNLKLLQFFHLYTAKQMSSHQRRNTVWQRVIPELATKHHYLMHLLLALGGIHMVTQQNETDQNGNYEDLDSVDLAIIMEHHQRGLEGFRNEVSSTSPAKAELFLTGAMLLVGFAFASLKVRELNPPAVFTEKTNGAAENLSNEWHLTSKLVAPQPRSIICDS</sequence>
<evidence type="ECO:0000313" key="7">
    <source>
        <dbReference type="EMBL" id="ODM19765.1"/>
    </source>
</evidence>
<dbReference type="Gene3D" id="4.10.240.10">
    <property type="entry name" value="Zn(2)-C6 fungal-type DNA-binding domain"/>
    <property type="match status" value="1"/>
</dbReference>
<evidence type="ECO:0000256" key="5">
    <source>
        <dbReference type="SAM" id="MobiDB-lite"/>
    </source>
</evidence>
<proteinExistence type="predicted"/>
<evidence type="ECO:0000313" key="8">
    <source>
        <dbReference type="Proteomes" id="UP000094569"/>
    </source>
</evidence>
<keyword evidence="2" id="KW-0238">DNA-binding</keyword>
<dbReference type="AlphaFoldDB" id="A0A1E3BFK4"/>
<dbReference type="InterPro" id="IPR036864">
    <property type="entry name" value="Zn2-C6_fun-type_DNA-bd_sf"/>
</dbReference>
<dbReference type="PROSITE" id="PS00463">
    <property type="entry name" value="ZN2_CY6_FUNGAL_1"/>
    <property type="match status" value="1"/>
</dbReference>
<reference evidence="7 8" key="1">
    <citation type="journal article" date="2016" name="BMC Genomics">
        <title>Comparative genomic and transcriptomic analyses of the Fuzhuan brick tea-fermentation fungus Aspergillus cristatus.</title>
        <authorList>
            <person name="Ge Y."/>
            <person name="Wang Y."/>
            <person name="Liu Y."/>
            <person name="Tan Y."/>
            <person name="Ren X."/>
            <person name="Zhang X."/>
            <person name="Hyde K.D."/>
            <person name="Liu Y."/>
            <person name="Liu Z."/>
        </authorList>
    </citation>
    <scope>NUCLEOTIDE SEQUENCE [LARGE SCALE GENOMIC DNA]</scope>
    <source>
        <strain evidence="7 8">GZAAS20.1005</strain>
    </source>
</reference>
<dbReference type="GO" id="GO:0003677">
    <property type="term" value="F:DNA binding"/>
    <property type="evidence" value="ECO:0007669"/>
    <property type="project" value="UniProtKB-KW"/>
</dbReference>
<dbReference type="CDD" id="cd00067">
    <property type="entry name" value="GAL4"/>
    <property type="match status" value="1"/>
</dbReference>
<dbReference type="STRING" id="573508.A0A1E3BFK4"/>
<dbReference type="SMART" id="SM00066">
    <property type="entry name" value="GAL4"/>
    <property type="match status" value="1"/>
</dbReference>
<dbReference type="InterPro" id="IPR021858">
    <property type="entry name" value="Fun_TF"/>
</dbReference>
<evidence type="ECO:0000259" key="6">
    <source>
        <dbReference type="PROSITE" id="PS50048"/>
    </source>
</evidence>
<keyword evidence="8" id="KW-1185">Reference proteome</keyword>
<feature type="region of interest" description="Disordered" evidence="5">
    <location>
        <begin position="69"/>
        <end position="108"/>
    </location>
</feature>
<dbReference type="PANTHER" id="PTHR47657:SF10">
    <property type="entry name" value="ZN(II)2CYS6 TRANSCRIPTION FACTOR (EUROFUNG)"/>
    <property type="match status" value="1"/>
</dbReference>